<dbReference type="EMBL" id="SRLO01011689">
    <property type="protein sequence ID" value="TNN25779.1"/>
    <property type="molecule type" value="Genomic_DNA"/>
</dbReference>
<dbReference type="Proteomes" id="UP000314294">
    <property type="component" value="Unassembled WGS sequence"/>
</dbReference>
<keyword evidence="2" id="KW-1185">Reference proteome</keyword>
<sequence>MTGLSGGRDPEKTSRPCFRIQLHMIEPNGCFQAPPDPLTPWASGIKCIHGVSTVGISTRGREGDVTRSTSKRSQ</sequence>
<accession>A0A4Z2EAD6</accession>
<reference evidence="1 2" key="1">
    <citation type="submission" date="2019-03" db="EMBL/GenBank/DDBJ databases">
        <title>First draft genome of Liparis tanakae, snailfish: a comprehensive survey of snailfish specific genes.</title>
        <authorList>
            <person name="Kim W."/>
            <person name="Song I."/>
            <person name="Jeong J.-H."/>
            <person name="Kim D."/>
            <person name="Kim S."/>
            <person name="Ryu S."/>
            <person name="Song J.Y."/>
            <person name="Lee S.K."/>
        </authorList>
    </citation>
    <scope>NUCLEOTIDE SEQUENCE [LARGE SCALE GENOMIC DNA]</scope>
    <source>
        <tissue evidence="1">Muscle</tissue>
    </source>
</reference>
<evidence type="ECO:0000313" key="1">
    <source>
        <dbReference type="EMBL" id="TNN25779.1"/>
    </source>
</evidence>
<proteinExistence type="predicted"/>
<protein>
    <submittedName>
        <fullName evidence="1">Uncharacterized protein</fullName>
    </submittedName>
</protein>
<gene>
    <name evidence="1" type="ORF">EYF80_064089</name>
</gene>
<name>A0A4Z2EAD6_9TELE</name>
<comment type="caution">
    <text evidence="1">The sequence shown here is derived from an EMBL/GenBank/DDBJ whole genome shotgun (WGS) entry which is preliminary data.</text>
</comment>
<evidence type="ECO:0000313" key="2">
    <source>
        <dbReference type="Proteomes" id="UP000314294"/>
    </source>
</evidence>
<dbReference type="AlphaFoldDB" id="A0A4Z2EAD6"/>
<organism evidence="1 2">
    <name type="scientific">Liparis tanakae</name>
    <name type="common">Tanaka's snailfish</name>
    <dbReference type="NCBI Taxonomy" id="230148"/>
    <lineage>
        <taxon>Eukaryota</taxon>
        <taxon>Metazoa</taxon>
        <taxon>Chordata</taxon>
        <taxon>Craniata</taxon>
        <taxon>Vertebrata</taxon>
        <taxon>Euteleostomi</taxon>
        <taxon>Actinopterygii</taxon>
        <taxon>Neopterygii</taxon>
        <taxon>Teleostei</taxon>
        <taxon>Neoteleostei</taxon>
        <taxon>Acanthomorphata</taxon>
        <taxon>Eupercaria</taxon>
        <taxon>Perciformes</taxon>
        <taxon>Cottioidei</taxon>
        <taxon>Cottales</taxon>
        <taxon>Liparidae</taxon>
        <taxon>Liparis</taxon>
    </lineage>
</organism>